<dbReference type="Proteomes" id="UP000292445">
    <property type="component" value="Unassembled WGS sequence"/>
</dbReference>
<feature type="binding site" evidence="9">
    <location>
        <position position="292"/>
    </location>
    <ligand>
        <name>K(+)</name>
        <dbReference type="ChEBI" id="CHEBI:29103"/>
    </ligand>
</feature>
<dbReference type="RefSeq" id="WP_165404350.1">
    <property type="nucleotide sequence ID" value="NZ_SGXC01000001.1"/>
</dbReference>
<feature type="binding site" evidence="9">
    <location>
        <position position="301"/>
    </location>
    <ligand>
        <name>K(+)</name>
        <dbReference type="ChEBI" id="CHEBI:29103"/>
    </ligand>
</feature>
<evidence type="ECO:0000313" key="11">
    <source>
        <dbReference type="EMBL" id="RZS84097.1"/>
    </source>
</evidence>
<dbReference type="GO" id="GO:0046872">
    <property type="term" value="F:metal ion binding"/>
    <property type="evidence" value="ECO:0007669"/>
    <property type="project" value="UniProtKB-KW"/>
</dbReference>
<feature type="binding site" evidence="9">
    <location>
        <position position="143"/>
    </location>
    <ligand>
        <name>substrate</name>
    </ligand>
</feature>
<feature type="binding site" evidence="9">
    <location>
        <position position="262"/>
    </location>
    <ligand>
        <name>substrate</name>
    </ligand>
</feature>
<feature type="binding site" evidence="9">
    <location>
        <begin position="261"/>
        <end position="262"/>
    </location>
    <ligand>
        <name>ATP</name>
        <dbReference type="ChEBI" id="CHEBI:30616"/>
    </ligand>
</feature>
<keyword evidence="12" id="KW-1185">Reference proteome</keyword>
<evidence type="ECO:0000256" key="3">
    <source>
        <dbReference type="ARBA" id="ARBA00022741"/>
    </source>
</evidence>
<comment type="function">
    <text evidence="9">Catalyzes the ATP-dependent phosphorylation of 2-deoxy-D-ribose to 2-deoxy-D-ribose 5-phosphate (dRib-5P), allowing the use of deoxyribose as the sole carbon source.</text>
</comment>
<feature type="binding site" evidence="9">
    <location>
        <position position="187"/>
    </location>
    <ligand>
        <name>ATP</name>
        <dbReference type="ChEBI" id="CHEBI:30616"/>
    </ligand>
</feature>
<keyword evidence="1 9" id="KW-0808">Transferase</keyword>
<dbReference type="GO" id="GO:0005524">
    <property type="term" value="F:ATP binding"/>
    <property type="evidence" value="ECO:0007669"/>
    <property type="project" value="UniProtKB-UniRule"/>
</dbReference>
<keyword evidence="7 9" id="KW-0630">Potassium</keyword>
<dbReference type="EMBL" id="SGXC01000001">
    <property type="protein sequence ID" value="RZS84097.1"/>
    <property type="molecule type" value="Genomic_DNA"/>
</dbReference>
<comment type="caution">
    <text evidence="9">Lacks conserved residue(s) required for the propagation of feature annotation.</text>
</comment>
<comment type="subunit">
    <text evidence="9">Homodimer.</text>
</comment>
<keyword evidence="6 9" id="KW-0460">Magnesium</keyword>
<comment type="similarity">
    <text evidence="9">Belongs to the carbohydrate kinase PfkB family. Deoxyribokinase subfamily.</text>
</comment>
<dbReference type="SUPFAM" id="SSF53613">
    <property type="entry name" value="Ribokinase-like"/>
    <property type="match status" value="1"/>
</dbReference>
<evidence type="ECO:0000259" key="10">
    <source>
        <dbReference type="Pfam" id="PF00294"/>
    </source>
</evidence>
<comment type="subcellular location">
    <subcellularLocation>
        <location evidence="9">Cytoplasm</location>
    </subcellularLocation>
</comment>
<feature type="binding site" evidence="9">
    <location>
        <begin position="229"/>
        <end position="234"/>
    </location>
    <ligand>
        <name>ATP</name>
        <dbReference type="ChEBI" id="CHEBI:30616"/>
    </ligand>
</feature>
<evidence type="ECO:0000256" key="5">
    <source>
        <dbReference type="ARBA" id="ARBA00022840"/>
    </source>
</evidence>
<sequence length="316" mass="32577">MSATPPRIAVLGSFMQACCWSVDRLPRPGETLRARGFVAEAAGKGLAVAVGCHRLGARVDLLMAIGNDAPADSLLSWLHGEGLDTRRILRCGQPSGHGAGFIGADGDNQIVVHPGANEALGPDQIAAAEEDIASAALLYAQLEVPLDTVRAALARARAHGVLAVLNPSPWQALPDDVLACTDVLVVNAGEAQALLECALPAGRDQRLRAIASALPALWRRWPGNWLVVTLGDQGSAAWSRDGAHHVAAPIPTRIVKTIGAGDAFSAGLCRALAGGRSMAAALETAGACAAWSIAHPGILASLPDRDGLRAMLRTGA</sequence>
<feature type="binding site" evidence="9">
    <location>
        <position position="258"/>
    </location>
    <ligand>
        <name>K(+)</name>
        <dbReference type="ChEBI" id="CHEBI:29103"/>
    </ligand>
</feature>
<evidence type="ECO:0000256" key="1">
    <source>
        <dbReference type="ARBA" id="ARBA00022679"/>
    </source>
</evidence>
<evidence type="ECO:0000256" key="6">
    <source>
        <dbReference type="ARBA" id="ARBA00022842"/>
    </source>
</evidence>
<feature type="binding site" evidence="9">
    <location>
        <position position="297"/>
    </location>
    <ligand>
        <name>K(+)</name>
        <dbReference type="ChEBI" id="CHEBI:29103"/>
    </ligand>
</feature>
<protein>
    <recommendedName>
        <fullName evidence="9">Deoxyribokinase</fullName>
        <shortName evidence="9">dRK</shortName>
        <ecNumber evidence="9">2.7.1.229</ecNumber>
    </recommendedName>
    <alternativeName>
        <fullName evidence="9">ATP:2-deoxy-D-ribose 5-phosphotransferase</fullName>
    </alternativeName>
</protein>
<keyword evidence="5 9" id="KW-0067">ATP-binding</keyword>
<comment type="catalytic activity">
    <reaction evidence="9">
        <text>2-deoxy-D-ribose + ATP = 2-deoxy-D-ribose 5-phosphate + ADP + H(+)</text>
        <dbReference type="Rhea" id="RHEA:30871"/>
        <dbReference type="ChEBI" id="CHEBI:15378"/>
        <dbReference type="ChEBI" id="CHEBI:30616"/>
        <dbReference type="ChEBI" id="CHEBI:62877"/>
        <dbReference type="ChEBI" id="CHEBI:90761"/>
        <dbReference type="ChEBI" id="CHEBI:456216"/>
        <dbReference type="EC" id="2.7.1.229"/>
    </reaction>
</comment>
<dbReference type="AlphaFoldDB" id="A0A4V2F3H2"/>
<keyword evidence="2 9" id="KW-0479">Metal-binding</keyword>
<gene>
    <name evidence="9" type="primary">deoK</name>
    <name evidence="11" type="ORF">EV675_0099</name>
</gene>
<evidence type="ECO:0000256" key="7">
    <source>
        <dbReference type="ARBA" id="ARBA00022958"/>
    </source>
</evidence>
<dbReference type="GO" id="GO:0019303">
    <property type="term" value="P:D-ribose catabolic process"/>
    <property type="evidence" value="ECO:0007669"/>
    <property type="project" value="UniProtKB-UniPathway"/>
</dbReference>
<evidence type="ECO:0000313" key="12">
    <source>
        <dbReference type="Proteomes" id="UP000292445"/>
    </source>
</evidence>
<evidence type="ECO:0000256" key="9">
    <source>
        <dbReference type="HAMAP-Rule" id="MF_01987"/>
    </source>
</evidence>
<feature type="binding site" evidence="9">
    <location>
        <position position="295"/>
    </location>
    <ligand>
        <name>K(+)</name>
        <dbReference type="ChEBI" id="CHEBI:29103"/>
    </ligand>
</feature>
<proteinExistence type="inferred from homology"/>
<dbReference type="InterPro" id="IPR011877">
    <property type="entry name" value="Ribokinase"/>
</dbReference>
<comment type="cofactor">
    <cofactor evidence="9">
        <name>Mg(2+)</name>
        <dbReference type="ChEBI" id="CHEBI:18420"/>
    </cofactor>
</comment>
<feature type="domain" description="Carbohydrate kinase PfkB" evidence="10">
    <location>
        <begin position="7"/>
        <end position="304"/>
    </location>
</feature>
<reference evidence="11 12" key="1">
    <citation type="submission" date="2019-02" db="EMBL/GenBank/DDBJ databases">
        <title>Genomic Encyclopedia of Type Strains, Phase IV (KMG-IV): sequencing the most valuable type-strain genomes for metagenomic binning, comparative biology and taxonomic classification.</title>
        <authorList>
            <person name="Goeker M."/>
        </authorList>
    </citation>
    <scope>NUCLEOTIDE SEQUENCE [LARGE SCALE GENOMIC DNA]</scope>
    <source>
        <strain evidence="11 12">K24</strain>
    </source>
</reference>
<feature type="active site" description="Proton acceptor" evidence="9">
    <location>
        <position position="262"/>
    </location>
</feature>
<dbReference type="HAMAP" id="MF_01987">
    <property type="entry name" value="Ribokinase"/>
    <property type="match status" value="1"/>
</dbReference>
<dbReference type="InterPro" id="IPR011611">
    <property type="entry name" value="PfkB_dom"/>
</dbReference>
<comment type="caution">
    <text evidence="11">The sequence shown here is derived from an EMBL/GenBank/DDBJ whole genome shotgun (WGS) entry which is preliminary data.</text>
</comment>
<dbReference type="CDD" id="cd01174">
    <property type="entry name" value="ribokinase"/>
    <property type="match status" value="1"/>
</dbReference>
<dbReference type="Pfam" id="PF00294">
    <property type="entry name" value="PfkB"/>
    <property type="match status" value="1"/>
</dbReference>
<dbReference type="Gene3D" id="3.40.1190.20">
    <property type="match status" value="1"/>
</dbReference>
<dbReference type="InterPro" id="IPR002139">
    <property type="entry name" value="Ribo/fructo_kinase"/>
</dbReference>
<name>A0A4V2F3H2_9BURK</name>
<dbReference type="GO" id="GO:0005737">
    <property type="term" value="C:cytoplasm"/>
    <property type="evidence" value="ECO:0007669"/>
    <property type="project" value="UniProtKB-SubCell"/>
</dbReference>
<dbReference type="PANTHER" id="PTHR10584:SF166">
    <property type="entry name" value="RIBOKINASE"/>
    <property type="match status" value="1"/>
</dbReference>
<evidence type="ECO:0000256" key="2">
    <source>
        <dbReference type="ARBA" id="ARBA00022723"/>
    </source>
</evidence>
<feature type="site" description="Important for substrate specificity" evidence="9">
    <location>
        <position position="15"/>
    </location>
</feature>
<dbReference type="PANTHER" id="PTHR10584">
    <property type="entry name" value="SUGAR KINASE"/>
    <property type="match status" value="1"/>
</dbReference>
<evidence type="ECO:0000256" key="8">
    <source>
        <dbReference type="ARBA" id="ARBA00023277"/>
    </source>
</evidence>
<accession>A0A4V2F3H2</accession>
<evidence type="ECO:0000256" key="4">
    <source>
        <dbReference type="ARBA" id="ARBA00022777"/>
    </source>
</evidence>
<dbReference type="UniPathway" id="UPA00916">
    <property type="reaction ID" value="UER00889"/>
</dbReference>
<dbReference type="PROSITE" id="PS51257">
    <property type="entry name" value="PROKAR_LIPOPROTEIN"/>
    <property type="match status" value="1"/>
</dbReference>
<dbReference type="GO" id="GO:0004747">
    <property type="term" value="F:ribokinase activity"/>
    <property type="evidence" value="ECO:0007669"/>
    <property type="project" value="InterPro"/>
</dbReference>
<dbReference type="EC" id="2.7.1.229" evidence="9"/>
<organism evidence="11 12">
    <name type="scientific">Pigmentiphaga kullae</name>
    <dbReference type="NCBI Taxonomy" id="151784"/>
    <lineage>
        <taxon>Bacteria</taxon>
        <taxon>Pseudomonadati</taxon>
        <taxon>Pseudomonadota</taxon>
        <taxon>Betaproteobacteria</taxon>
        <taxon>Burkholderiales</taxon>
        <taxon>Alcaligenaceae</taxon>
        <taxon>Pigmentiphaga</taxon>
    </lineage>
</organism>
<keyword evidence="4 9" id="KW-0418">Kinase</keyword>
<keyword evidence="9" id="KW-0963">Cytoplasm</keyword>
<dbReference type="PRINTS" id="PR00990">
    <property type="entry name" value="RIBOKINASE"/>
</dbReference>
<keyword evidence="8 9" id="KW-0119">Carbohydrate metabolism</keyword>
<keyword evidence="3 9" id="KW-0547">Nucleotide-binding</keyword>
<dbReference type="InterPro" id="IPR029056">
    <property type="entry name" value="Ribokinase-like"/>
</dbReference>